<gene>
    <name evidence="1" type="ORF">BD626DRAFT_32329</name>
</gene>
<keyword evidence="2" id="KW-1185">Reference proteome</keyword>
<dbReference type="PROSITE" id="PS51257">
    <property type="entry name" value="PROKAR_LIPOPROTEIN"/>
    <property type="match status" value="1"/>
</dbReference>
<reference evidence="1 2" key="1">
    <citation type="journal article" date="2019" name="New Phytol.">
        <title>Comparative genomics reveals unique wood-decay strategies and fruiting body development in the Schizophyllaceae.</title>
        <authorList>
            <person name="Almasi E."/>
            <person name="Sahu N."/>
            <person name="Krizsan K."/>
            <person name="Balint B."/>
            <person name="Kovacs G.M."/>
            <person name="Kiss B."/>
            <person name="Cseklye J."/>
            <person name="Drula E."/>
            <person name="Henrissat B."/>
            <person name="Nagy I."/>
            <person name="Chovatia M."/>
            <person name="Adam C."/>
            <person name="LaButti K."/>
            <person name="Lipzen A."/>
            <person name="Riley R."/>
            <person name="Grigoriev I.V."/>
            <person name="Nagy L.G."/>
        </authorList>
    </citation>
    <scope>NUCLEOTIDE SEQUENCE [LARGE SCALE GENOMIC DNA]</scope>
    <source>
        <strain evidence="1 2">NL-1724</strain>
    </source>
</reference>
<dbReference type="Proteomes" id="UP000320762">
    <property type="component" value="Unassembled WGS sequence"/>
</dbReference>
<accession>A0A550CEE4</accession>
<comment type="caution">
    <text evidence="1">The sequence shown here is derived from an EMBL/GenBank/DDBJ whole genome shotgun (WGS) entry which is preliminary data.</text>
</comment>
<dbReference type="AlphaFoldDB" id="A0A550CEE4"/>
<sequence length="253" mass="28101">MRRSATAIYTGLAVGCKFSPCRRFPHRRSAARRHSTASLFVEHGATRLLHCCARNAIPVLLALVDALRSTVNDPLVTLSQATARQIRRYARNAISVLLALDVSRRMLCLPYRTPPLAGISGLSCPRAGVSGMALRAAEYFFALGELITRAELRVDQLPRQPRGRRRSASSTIYTPPWPLCCFGCEMDVKCPGTRAGIIANDFGFWRPGRAARSAAERGRPASELLRRVLRRPARSVFFYSKRTSNVSKPAREF</sequence>
<name>A0A550CEE4_9AGAR</name>
<organism evidence="1 2">
    <name type="scientific">Schizophyllum amplum</name>
    <dbReference type="NCBI Taxonomy" id="97359"/>
    <lineage>
        <taxon>Eukaryota</taxon>
        <taxon>Fungi</taxon>
        <taxon>Dikarya</taxon>
        <taxon>Basidiomycota</taxon>
        <taxon>Agaricomycotina</taxon>
        <taxon>Agaricomycetes</taxon>
        <taxon>Agaricomycetidae</taxon>
        <taxon>Agaricales</taxon>
        <taxon>Schizophyllaceae</taxon>
        <taxon>Schizophyllum</taxon>
    </lineage>
</organism>
<protein>
    <submittedName>
        <fullName evidence="1">Uncharacterized protein</fullName>
    </submittedName>
</protein>
<proteinExistence type="predicted"/>
<evidence type="ECO:0000313" key="2">
    <source>
        <dbReference type="Proteomes" id="UP000320762"/>
    </source>
</evidence>
<dbReference type="EMBL" id="VDMD01000010">
    <property type="protein sequence ID" value="TRM63066.1"/>
    <property type="molecule type" value="Genomic_DNA"/>
</dbReference>
<evidence type="ECO:0000313" key="1">
    <source>
        <dbReference type="EMBL" id="TRM63066.1"/>
    </source>
</evidence>